<evidence type="ECO:0000256" key="6">
    <source>
        <dbReference type="ARBA" id="ARBA00023242"/>
    </source>
</evidence>
<dbReference type="Pfam" id="PF00096">
    <property type="entry name" value="zf-C2H2"/>
    <property type="match status" value="4"/>
</dbReference>
<feature type="domain" description="C2H2-type" evidence="8">
    <location>
        <begin position="281"/>
        <end position="308"/>
    </location>
</feature>
<name>A0A9Q0MYJ1_9DIPT</name>
<keyword evidence="4 7" id="KW-0863">Zinc-finger</keyword>
<proteinExistence type="predicted"/>
<evidence type="ECO:0000313" key="9">
    <source>
        <dbReference type="EMBL" id="KAJ6639549.1"/>
    </source>
</evidence>
<dbReference type="PROSITE" id="PS00028">
    <property type="entry name" value="ZINC_FINGER_C2H2_1"/>
    <property type="match status" value="6"/>
</dbReference>
<organism evidence="9 10">
    <name type="scientific">Pseudolycoriella hygida</name>
    <dbReference type="NCBI Taxonomy" id="35572"/>
    <lineage>
        <taxon>Eukaryota</taxon>
        <taxon>Metazoa</taxon>
        <taxon>Ecdysozoa</taxon>
        <taxon>Arthropoda</taxon>
        <taxon>Hexapoda</taxon>
        <taxon>Insecta</taxon>
        <taxon>Pterygota</taxon>
        <taxon>Neoptera</taxon>
        <taxon>Endopterygota</taxon>
        <taxon>Diptera</taxon>
        <taxon>Nematocera</taxon>
        <taxon>Sciaroidea</taxon>
        <taxon>Sciaridae</taxon>
        <taxon>Pseudolycoriella</taxon>
    </lineage>
</organism>
<dbReference type="GO" id="GO:0008270">
    <property type="term" value="F:zinc ion binding"/>
    <property type="evidence" value="ECO:0007669"/>
    <property type="project" value="UniProtKB-KW"/>
</dbReference>
<evidence type="ECO:0000256" key="3">
    <source>
        <dbReference type="ARBA" id="ARBA00022737"/>
    </source>
</evidence>
<dbReference type="InterPro" id="IPR036236">
    <property type="entry name" value="Znf_C2H2_sf"/>
</dbReference>
<dbReference type="SMART" id="SM00355">
    <property type="entry name" value="ZnF_C2H2"/>
    <property type="match status" value="8"/>
</dbReference>
<dbReference type="Gene3D" id="3.30.160.60">
    <property type="entry name" value="Classic Zinc Finger"/>
    <property type="match status" value="5"/>
</dbReference>
<comment type="subcellular location">
    <subcellularLocation>
        <location evidence="1">Nucleus</location>
    </subcellularLocation>
</comment>
<accession>A0A9Q0MYJ1</accession>
<dbReference type="GO" id="GO:0000981">
    <property type="term" value="F:DNA-binding transcription factor activity, RNA polymerase II-specific"/>
    <property type="evidence" value="ECO:0007669"/>
    <property type="project" value="TreeGrafter"/>
</dbReference>
<dbReference type="OrthoDB" id="6077919at2759"/>
<dbReference type="SUPFAM" id="SSF57667">
    <property type="entry name" value="beta-beta-alpha zinc fingers"/>
    <property type="match status" value="3"/>
</dbReference>
<evidence type="ECO:0000256" key="7">
    <source>
        <dbReference type="PROSITE-ProRule" id="PRU00042"/>
    </source>
</evidence>
<evidence type="ECO:0000256" key="5">
    <source>
        <dbReference type="ARBA" id="ARBA00022833"/>
    </source>
</evidence>
<sequence length="420" mass="48744">MLLPRCFVCNDKTIIYCENVDILRSCHTDTPIMDILSKFAHDLEISTVWCKSRKNAQTILCQMCMIKINEYDLACMTAKTMEAELKNMLQRKDTVDYIKSDVDYTPEAISSEEEEERGTEVTVMRCNVCEINFKSYRELTGHTHRPKKIKGLVIKKINKNGQSKVINSFNEISISTRDNSAKLSNTKSKKIKKRNFICKQCDSSFFKRQELRDHVKEAHTTDDGTRCPICRGLYPDKDVLQNHILLHEGKHRLQCVECNTVFTRSNGLMRHMSIHTGEKFHICDTCGKEFIYQSSFRRHLLVHGNIRNHFCAICNKSFVQTTHLKVHMRSHSKEKPYKCPMCEKKFTYRYTMLAHYKSHPGVAMDDVLTKKSYSCTLCDMNFAQRRKLDDHYVSAHDAIIDGTSRNNLTEPTGIENMSVY</sequence>
<feature type="domain" description="C2H2-type" evidence="8">
    <location>
        <begin position="309"/>
        <end position="336"/>
    </location>
</feature>
<dbReference type="Proteomes" id="UP001151699">
    <property type="component" value="Chromosome X"/>
</dbReference>
<feature type="domain" description="C2H2-type" evidence="8">
    <location>
        <begin position="196"/>
        <end position="224"/>
    </location>
</feature>
<keyword evidence="10" id="KW-1185">Reference proteome</keyword>
<dbReference type="FunFam" id="3.30.160.60:FF:000624">
    <property type="entry name" value="zinc finger protein 697"/>
    <property type="match status" value="1"/>
</dbReference>
<dbReference type="Pfam" id="PF13912">
    <property type="entry name" value="zf-C2H2_6"/>
    <property type="match status" value="1"/>
</dbReference>
<dbReference type="GO" id="GO:0048598">
    <property type="term" value="P:embryonic morphogenesis"/>
    <property type="evidence" value="ECO:0007669"/>
    <property type="project" value="UniProtKB-ARBA"/>
</dbReference>
<dbReference type="EMBL" id="WJQU01000003">
    <property type="protein sequence ID" value="KAJ6639549.1"/>
    <property type="molecule type" value="Genomic_DNA"/>
</dbReference>
<feature type="domain" description="C2H2-type" evidence="8">
    <location>
        <begin position="337"/>
        <end position="364"/>
    </location>
</feature>
<reference evidence="9" key="1">
    <citation type="submission" date="2022-07" db="EMBL/GenBank/DDBJ databases">
        <authorList>
            <person name="Trinca V."/>
            <person name="Uliana J.V.C."/>
            <person name="Torres T.T."/>
            <person name="Ward R.J."/>
            <person name="Monesi N."/>
        </authorList>
    </citation>
    <scope>NUCLEOTIDE SEQUENCE</scope>
    <source>
        <strain evidence="9">HSMRA1968</strain>
        <tissue evidence="9">Whole embryos</tissue>
    </source>
</reference>
<dbReference type="FunFam" id="3.30.160.60:FF:000446">
    <property type="entry name" value="Zinc finger protein"/>
    <property type="match status" value="1"/>
</dbReference>
<dbReference type="GO" id="GO:0005634">
    <property type="term" value="C:nucleus"/>
    <property type="evidence" value="ECO:0007669"/>
    <property type="project" value="UniProtKB-SubCell"/>
</dbReference>
<feature type="domain" description="C2H2-type" evidence="8">
    <location>
        <begin position="253"/>
        <end position="280"/>
    </location>
</feature>
<protein>
    <submittedName>
        <fullName evidence="9">Zinc finger protein</fullName>
    </submittedName>
</protein>
<keyword evidence="3" id="KW-0677">Repeat</keyword>
<evidence type="ECO:0000313" key="10">
    <source>
        <dbReference type="Proteomes" id="UP001151699"/>
    </source>
</evidence>
<gene>
    <name evidence="9" type="primary">ZNF358</name>
    <name evidence="9" type="ORF">Bhyg_12295</name>
</gene>
<dbReference type="PANTHER" id="PTHR23226">
    <property type="entry name" value="ZINC FINGER AND SCAN DOMAIN-CONTAINING"/>
    <property type="match status" value="1"/>
</dbReference>
<dbReference type="GO" id="GO:0048729">
    <property type="term" value="P:tissue morphogenesis"/>
    <property type="evidence" value="ECO:0007669"/>
    <property type="project" value="UniProtKB-ARBA"/>
</dbReference>
<dbReference type="FunFam" id="3.30.160.60:FF:000100">
    <property type="entry name" value="Zinc finger 45-like"/>
    <property type="match status" value="1"/>
</dbReference>
<keyword evidence="6" id="KW-0539">Nucleus</keyword>
<evidence type="ECO:0000259" key="8">
    <source>
        <dbReference type="PROSITE" id="PS50157"/>
    </source>
</evidence>
<comment type="caution">
    <text evidence="9">The sequence shown here is derived from an EMBL/GenBank/DDBJ whole genome shotgun (WGS) entry which is preliminary data.</text>
</comment>
<evidence type="ECO:0000256" key="2">
    <source>
        <dbReference type="ARBA" id="ARBA00022723"/>
    </source>
</evidence>
<evidence type="ECO:0000256" key="4">
    <source>
        <dbReference type="ARBA" id="ARBA00022771"/>
    </source>
</evidence>
<dbReference type="PROSITE" id="PS50157">
    <property type="entry name" value="ZINC_FINGER_C2H2_2"/>
    <property type="match status" value="6"/>
</dbReference>
<dbReference type="GO" id="GO:0000978">
    <property type="term" value="F:RNA polymerase II cis-regulatory region sequence-specific DNA binding"/>
    <property type="evidence" value="ECO:0007669"/>
    <property type="project" value="TreeGrafter"/>
</dbReference>
<evidence type="ECO:0000256" key="1">
    <source>
        <dbReference type="ARBA" id="ARBA00004123"/>
    </source>
</evidence>
<dbReference type="PANTHER" id="PTHR23226:SF416">
    <property type="entry name" value="FI01424P"/>
    <property type="match status" value="1"/>
</dbReference>
<keyword evidence="5" id="KW-0862">Zinc</keyword>
<feature type="domain" description="C2H2-type" evidence="8">
    <location>
        <begin position="373"/>
        <end position="396"/>
    </location>
</feature>
<dbReference type="InterPro" id="IPR013087">
    <property type="entry name" value="Znf_C2H2_type"/>
</dbReference>
<keyword evidence="2" id="KW-0479">Metal-binding</keyword>
<dbReference type="AlphaFoldDB" id="A0A9Q0MYJ1"/>